<organism evidence="4 5">
    <name type="scientific">Roseibium denhamense</name>
    <dbReference type="NCBI Taxonomy" id="76305"/>
    <lineage>
        <taxon>Bacteria</taxon>
        <taxon>Pseudomonadati</taxon>
        <taxon>Pseudomonadota</taxon>
        <taxon>Alphaproteobacteria</taxon>
        <taxon>Hyphomicrobiales</taxon>
        <taxon>Stappiaceae</taxon>
        <taxon>Roseibium</taxon>
    </lineage>
</organism>
<proteinExistence type="predicted"/>
<comment type="caution">
    <text evidence="4">The sequence shown here is derived from an EMBL/GenBank/DDBJ whole genome shotgun (WGS) entry which is preliminary data.</text>
</comment>
<dbReference type="Pfam" id="PF01596">
    <property type="entry name" value="Methyltransf_3"/>
    <property type="match status" value="1"/>
</dbReference>
<evidence type="ECO:0000313" key="4">
    <source>
        <dbReference type="EMBL" id="SMP36994.1"/>
    </source>
</evidence>
<accession>A0ABY1PPM4</accession>
<dbReference type="RefSeq" id="WP_155190953.1">
    <property type="nucleotide sequence ID" value="NZ_BAAAEA010000003.1"/>
</dbReference>
<dbReference type="InterPro" id="IPR029063">
    <property type="entry name" value="SAM-dependent_MTases_sf"/>
</dbReference>
<dbReference type="EMBL" id="FXTT01000008">
    <property type="protein sequence ID" value="SMP36994.1"/>
    <property type="molecule type" value="Genomic_DNA"/>
</dbReference>
<gene>
    <name evidence="4" type="ORF">SAMN06265374_4431</name>
</gene>
<keyword evidence="1" id="KW-0489">Methyltransferase</keyword>
<evidence type="ECO:0000256" key="1">
    <source>
        <dbReference type="ARBA" id="ARBA00022603"/>
    </source>
</evidence>
<dbReference type="PANTHER" id="PTHR10509:SF14">
    <property type="entry name" value="CAFFEOYL-COA O-METHYLTRANSFERASE 3-RELATED"/>
    <property type="match status" value="1"/>
</dbReference>
<protein>
    <submittedName>
        <fullName evidence="4">Predicted O-methyltransferase YrrM</fullName>
    </submittedName>
</protein>
<dbReference type="InterPro" id="IPR050362">
    <property type="entry name" value="Cation-dep_OMT"/>
</dbReference>
<dbReference type="Gene3D" id="3.40.50.150">
    <property type="entry name" value="Vaccinia Virus protein VP39"/>
    <property type="match status" value="1"/>
</dbReference>
<dbReference type="InterPro" id="IPR002935">
    <property type="entry name" value="SAM_O-MeTrfase"/>
</dbReference>
<keyword evidence="2" id="KW-0808">Transferase</keyword>
<reference evidence="4 5" key="1">
    <citation type="submission" date="2017-05" db="EMBL/GenBank/DDBJ databases">
        <authorList>
            <person name="Varghese N."/>
            <person name="Submissions S."/>
        </authorList>
    </citation>
    <scope>NUCLEOTIDE SEQUENCE [LARGE SCALE GENOMIC DNA]</scope>
    <source>
        <strain evidence="4 5">DSM 15949</strain>
    </source>
</reference>
<dbReference type="PROSITE" id="PS51682">
    <property type="entry name" value="SAM_OMT_I"/>
    <property type="match status" value="1"/>
</dbReference>
<dbReference type="CDD" id="cd02440">
    <property type="entry name" value="AdoMet_MTases"/>
    <property type="match status" value="1"/>
</dbReference>
<dbReference type="SUPFAM" id="SSF53335">
    <property type="entry name" value="S-adenosyl-L-methionine-dependent methyltransferases"/>
    <property type="match status" value="1"/>
</dbReference>
<evidence type="ECO:0000256" key="3">
    <source>
        <dbReference type="ARBA" id="ARBA00022691"/>
    </source>
</evidence>
<evidence type="ECO:0000313" key="5">
    <source>
        <dbReference type="Proteomes" id="UP001157914"/>
    </source>
</evidence>
<keyword evidence="3" id="KW-0949">S-adenosyl-L-methionine</keyword>
<keyword evidence="5" id="KW-1185">Reference proteome</keyword>
<dbReference type="Proteomes" id="UP001157914">
    <property type="component" value="Unassembled WGS sequence"/>
</dbReference>
<name>A0ABY1PPM4_9HYPH</name>
<sequence>MADRLQITEDLIDYVCEYGTRETGPLAQLRQKTQSLPEADMRVPQEQGQLLHFLLKTLNARKVMELGVFTGYSTLWMASALPEDGRVVAIEKRETWKDIAEASWEEAGVRGKIDFRIGRAEKIIAGLLENGEAGSYDLVFVDADKKSYTRYYELALELLRPGGIMVFDNMLRLGDVIDPSVSDPAVDDIRELNEKLRQDPRVIISMLPFSDGLTLVLKTS</sequence>
<dbReference type="PANTHER" id="PTHR10509">
    <property type="entry name" value="O-METHYLTRANSFERASE-RELATED"/>
    <property type="match status" value="1"/>
</dbReference>
<evidence type="ECO:0000256" key="2">
    <source>
        <dbReference type="ARBA" id="ARBA00022679"/>
    </source>
</evidence>